<accession>A0A6A5Q6F9</accession>
<name>A0A6A5Q6F9_AMPQU</name>
<evidence type="ECO:0000313" key="4">
    <source>
        <dbReference type="Proteomes" id="UP000800096"/>
    </source>
</evidence>
<evidence type="ECO:0000256" key="2">
    <source>
        <dbReference type="SAM" id="Phobius"/>
    </source>
</evidence>
<dbReference type="AlphaFoldDB" id="A0A6A5Q6F9"/>
<keyword evidence="2" id="KW-0472">Membrane</keyword>
<organism evidence="3 4">
    <name type="scientific">Ampelomyces quisqualis</name>
    <name type="common">Powdery mildew agent</name>
    <dbReference type="NCBI Taxonomy" id="50730"/>
    <lineage>
        <taxon>Eukaryota</taxon>
        <taxon>Fungi</taxon>
        <taxon>Dikarya</taxon>
        <taxon>Ascomycota</taxon>
        <taxon>Pezizomycotina</taxon>
        <taxon>Dothideomycetes</taxon>
        <taxon>Pleosporomycetidae</taxon>
        <taxon>Pleosporales</taxon>
        <taxon>Pleosporineae</taxon>
        <taxon>Phaeosphaeriaceae</taxon>
        <taxon>Ampelomyces</taxon>
    </lineage>
</organism>
<keyword evidence="2" id="KW-0812">Transmembrane</keyword>
<sequence length="237" mass="26222">MAPVPNNTQLAIIASAFFVPVLIYLYFTRAQTKKGNAGPLPESTEITALYVYPIKSCHGISVQSTKHEFLTIRNFAKMTLVRPTYDALTDTLTITAPAPDSIDEKLEFTIPAHPSKQWLDSNTSTHDAKIWSTWTPARVYSPSLTAPFNAFFDKQVRLVYKASLPDPPRPLVSNGAPNILWRSATTHFPDLMPLLVGNESSLTELNTRMHGAGDKARHGRAALPAEHARQRKRGCAL</sequence>
<keyword evidence="2" id="KW-1133">Transmembrane helix</keyword>
<evidence type="ECO:0000256" key="1">
    <source>
        <dbReference type="SAM" id="MobiDB-lite"/>
    </source>
</evidence>
<evidence type="ECO:0008006" key="5">
    <source>
        <dbReference type="Google" id="ProtNLM"/>
    </source>
</evidence>
<dbReference type="SUPFAM" id="SSF141673">
    <property type="entry name" value="MOSC N-terminal domain-like"/>
    <property type="match status" value="1"/>
</dbReference>
<dbReference type="OrthoDB" id="17255at2759"/>
<feature type="region of interest" description="Disordered" evidence="1">
    <location>
        <begin position="210"/>
        <end position="237"/>
    </location>
</feature>
<evidence type="ECO:0000313" key="3">
    <source>
        <dbReference type="EMBL" id="KAF1911119.1"/>
    </source>
</evidence>
<proteinExistence type="predicted"/>
<dbReference type="EMBL" id="ML979146">
    <property type="protein sequence ID" value="KAF1911119.1"/>
    <property type="molecule type" value="Genomic_DNA"/>
</dbReference>
<keyword evidence="4" id="KW-1185">Reference proteome</keyword>
<dbReference type="Proteomes" id="UP000800096">
    <property type="component" value="Unassembled WGS sequence"/>
</dbReference>
<feature type="transmembrane region" description="Helical" evidence="2">
    <location>
        <begin position="6"/>
        <end position="27"/>
    </location>
</feature>
<reference evidence="3" key="1">
    <citation type="journal article" date="2020" name="Stud. Mycol.">
        <title>101 Dothideomycetes genomes: a test case for predicting lifestyles and emergence of pathogens.</title>
        <authorList>
            <person name="Haridas S."/>
            <person name="Albert R."/>
            <person name="Binder M."/>
            <person name="Bloem J."/>
            <person name="Labutti K."/>
            <person name="Salamov A."/>
            <person name="Andreopoulos B."/>
            <person name="Baker S."/>
            <person name="Barry K."/>
            <person name="Bills G."/>
            <person name="Bluhm B."/>
            <person name="Cannon C."/>
            <person name="Castanera R."/>
            <person name="Culley D."/>
            <person name="Daum C."/>
            <person name="Ezra D."/>
            <person name="Gonzalez J."/>
            <person name="Henrissat B."/>
            <person name="Kuo A."/>
            <person name="Liang C."/>
            <person name="Lipzen A."/>
            <person name="Lutzoni F."/>
            <person name="Magnuson J."/>
            <person name="Mondo S."/>
            <person name="Nolan M."/>
            <person name="Ohm R."/>
            <person name="Pangilinan J."/>
            <person name="Park H.-J."/>
            <person name="Ramirez L."/>
            <person name="Alfaro M."/>
            <person name="Sun H."/>
            <person name="Tritt A."/>
            <person name="Yoshinaga Y."/>
            <person name="Zwiers L.-H."/>
            <person name="Turgeon B."/>
            <person name="Goodwin S."/>
            <person name="Spatafora J."/>
            <person name="Crous P."/>
            <person name="Grigoriev I."/>
        </authorList>
    </citation>
    <scope>NUCLEOTIDE SEQUENCE</scope>
    <source>
        <strain evidence="3">HMLAC05119</strain>
    </source>
</reference>
<protein>
    <recommendedName>
        <fullName evidence="5">MOSC N-terminal beta barrel domain-containing protein</fullName>
    </recommendedName>
</protein>
<gene>
    <name evidence="3" type="ORF">BDU57DRAFT_524843</name>
</gene>